<proteinExistence type="predicted"/>
<dbReference type="HOGENOM" id="CLU_171087_0_0_6"/>
<feature type="transmembrane region" description="Helical" evidence="1">
    <location>
        <begin position="65"/>
        <end position="83"/>
    </location>
</feature>
<feature type="transmembrane region" description="Helical" evidence="1">
    <location>
        <begin position="38"/>
        <end position="58"/>
    </location>
</feature>
<protein>
    <recommendedName>
        <fullName evidence="4">DUF3325 domain-containing protein</fullName>
    </recommendedName>
</protein>
<dbReference type="STRING" id="87626.PTD2_01621"/>
<dbReference type="Proteomes" id="UP000006201">
    <property type="component" value="Unassembled WGS sequence"/>
</dbReference>
<keyword evidence="1" id="KW-0472">Membrane</keyword>
<keyword evidence="3" id="KW-1185">Reference proteome</keyword>
<accession>A4C3U5</accession>
<reference evidence="2 3" key="1">
    <citation type="submission" date="2006-02" db="EMBL/GenBank/DDBJ databases">
        <authorList>
            <person name="Moran M.A."/>
            <person name="Kjelleberg S."/>
            <person name="Egan S."/>
            <person name="Saunders N."/>
            <person name="Thomas T."/>
            <person name="Ferriera S."/>
            <person name="Johnson J."/>
            <person name="Kravitz S."/>
            <person name="Halpern A."/>
            <person name="Remington K."/>
            <person name="Beeson K."/>
            <person name="Tran B."/>
            <person name="Rogers Y.-H."/>
            <person name="Friedman R."/>
            <person name="Venter J.C."/>
        </authorList>
    </citation>
    <scope>NUCLEOTIDE SEQUENCE [LARGE SCALE GENOMIC DNA]</scope>
    <source>
        <strain evidence="2 3">D2</strain>
    </source>
</reference>
<evidence type="ECO:0000313" key="3">
    <source>
        <dbReference type="Proteomes" id="UP000006201"/>
    </source>
</evidence>
<name>A4C3U5_9GAMM</name>
<dbReference type="InterPro" id="IPR021762">
    <property type="entry name" value="DUF3325"/>
</dbReference>
<organism evidence="2 3">
    <name type="scientific">Pseudoalteromonas tunicata D2</name>
    <dbReference type="NCBI Taxonomy" id="87626"/>
    <lineage>
        <taxon>Bacteria</taxon>
        <taxon>Pseudomonadati</taxon>
        <taxon>Pseudomonadota</taxon>
        <taxon>Gammaproteobacteria</taxon>
        <taxon>Alteromonadales</taxon>
        <taxon>Pseudoalteromonadaceae</taxon>
        <taxon>Pseudoalteromonas</taxon>
    </lineage>
</organism>
<dbReference type="eggNOG" id="ENOG5032S5A">
    <property type="taxonomic scope" value="Bacteria"/>
</dbReference>
<dbReference type="RefSeq" id="WP_009836527.1">
    <property type="nucleotide sequence ID" value="NZ_AAOH01000001.1"/>
</dbReference>
<comment type="caution">
    <text evidence="2">The sequence shown here is derived from an EMBL/GenBank/DDBJ whole genome shotgun (WGS) entry which is preliminary data.</text>
</comment>
<keyword evidence="1" id="KW-1133">Transmembrane helix</keyword>
<sequence>MILLVIFLLTLISFNCFALAKANHYRDAFTVRPNQRISFLLTLAAWIIILLTVVLSYYQYQGYGVLLWCGFMAMSIVIITALISYKAIFIKWLVLFLLIITFIIGLFFLSY</sequence>
<dbReference type="Pfam" id="PF11804">
    <property type="entry name" value="DUF3325"/>
    <property type="match status" value="1"/>
</dbReference>
<evidence type="ECO:0008006" key="4">
    <source>
        <dbReference type="Google" id="ProtNLM"/>
    </source>
</evidence>
<evidence type="ECO:0000256" key="1">
    <source>
        <dbReference type="SAM" id="Phobius"/>
    </source>
</evidence>
<keyword evidence="1" id="KW-0812">Transmembrane</keyword>
<dbReference type="AlphaFoldDB" id="A4C3U5"/>
<gene>
    <name evidence="2" type="ORF">PTD2_01621</name>
</gene>
<dbReference type="EMBL" id="AAOH01000001">
    <property type="protein sequence ID" value="EAR30227.1"/>
    <property type="molecule type" value="Genomic_DNA"/>
</dbReference>
<feature type="transmembrane region" description="Helical" evidence="1">
    <location>
        <begin position="89"/>
        <end position="109"/>
    </location>
</feature>
<evidence type="ECO:0000313" key="2">
    <source>
        <dbReference type="EMBL" id="EAR30227.1"/>
    </source>
</evidence>
<dbReference type="OrthoDB" id="6314826at2"/>